<accession>A0AAE4NMA1</accession>
<organism evidence="3 4">
    <name type="scientific">Corynebacterium tuberculostearicum</name>
    <dbReference type="NCBI Taxonomy" id="38304"/>
    <lineage>
        <taxon>Bacteria</taxon>
        <taxon>Bacillati</taxon>
        <taxon>Actinomycetota</taxon>
        <taxon>Actinomycetes</taxon>
        <taxon>Mycobacteriales</taxon>
        <taxon>Corynebacteriaceae</taxon>
        <taxon>Corynebacterium</taxon>
    </lineage>
</organism>
<dbReference type="PROSITE" id="PS51257">
    <property type="entry name" value="PROKAR_LIPOPROTEIN"/>
    <property type="match status" value="1"/>
</dbReference>
<dbReference type="AlphaFoldDB" id="A0AAE4NMA1"/>
<feature type="region of interest" description="Disordered" evidence="1">
    <location>
        <begin position="114"/>
        <end position="146"/>
    </location>
</feature>
<protein>
    <recommendedName>
        <fullName evidence="5">Lipoprotein</fullName>
    </recommendedName>
</protein>
<name>A0AAE4NMA1_9CORY</name>
<dbReference type="EMBL" id="JAVBIB010000008">
    <property type="protein sequence ID" value="MDV2419384.1"/>
    <property type="molecule type" value="Genomic_DNA"/>
</dbReference>
<evidence type="ECO:0000256" key="1">
    <source>
        <dbReference type="SAM" id="MobiDB-lite"/>
    </source>
</evidence>
<evidence type="ECO:0008006" key="5">
    <source>
        <dbReference type="Google" id="ProtNLM"/>
    </source>
</evidence>
<dbReference type="RefSeq" id="WP_316993436.1">
    <property type="nucleotide sequence ID" value="NZ_JAVBIB010000008.1"/>
</dbReference>
<comment type="caution">
    <text evidence="3">The sequence shown here is derived from an EMBL/GenBank/DDBJ whole genome shotgun (WGS) entry which is preliminary data.</text>
</comment>
<evidence type="ECO:0000256" key="2">
    <source>
        <dbReference type="SAM" id="SignalP"/>
    </source>
</evidence>
<feature type="chain" id="PRO_5042285709" description="Lipoprotein" evidence="2">
    <location>
        <begin position="22"/>
        <end position="146"/>
    </location>
</feature>
<feature type="signal peptide" evidence="2">
    <location>
        <begin position="1"/>
        <end position="21"/>
    </location>
</feature>
<evidence type="ECO:0000313" key="4">
    <source>
        <dbReference type="Proteomes" id="UP001185706"/>
    </source>
</evidence>
<gene>
    <name evidence="3" type="ORF">RAE03_06265</name>
</gene>
<evidence type="ECO:0000313" key="3">
    <source>
        <dbReference type="EMBL" id="MDV2419384.1"/>
    </source>
</evidence>
<dbReference type="Proteomes" id="UP001185706">
    <property type="component" value="Unassembled WGS sequence"/>
</dbReference>
<reference evidence="3" key="1">
    <citation type="submission" date="2023-08" db="EMBL/GenBank/DDBJ databases">
        <title>Genomic characterization of the C. tuberculostearicum species complex, a ubiquitous member of the human skin microbiome.</title>
        <authorList>
            <person name="Ahmed N."/>
            <person name="Deming C."/>
            <person name="Conlan S."/>
            <person name="Segre J."/>
        </authorList>
    </citation>
    <scope>NUCLEOTIDE SEQUENCE</scope>
    <source>
        <strain evidence="3">CTNIH22</strain>
    </source>
</reference>
<proteinExistence type="predicted"/>
<sequence length="146" mass="14865">MWSRKTAGAAAAMVAVSGGMAACGVATGTQAVLSDDTGECSRTRVIVHGTDFHTACWEDDDFPAQRVAEAIVASGAMDDGVISYADAQAMPDFAVFSSAGNPCLDVVAVPPNGENREGNAAQRAAEALGSWDDLPEKNRCAGGDAA</sequence>
<keyword evidence="2" id="KW-0732">Signal</keyword>